<name>A0AAD7N999_9AGAR</name>
<sequence length="216" mass="23673">MPGRNVRFFPTNTFHSPPPPLMSPNTSSPASSPSLSYSAFPGPAPFVPRRDSSFVNAQAHSLIAFSHKPILKYDVTLHPSTISTRRMGRSSAGFSEPAVYPPQAAISLVTPHLPWAIGVPAANGAYVTVFDVLDAIYRTLRVNATAAEFNALGTQKLMRRADAAYMQRYERLRGHRGYNEEKKQGVKRVDFLMGYTTLQGISPTPGTPDVWQLNIG</sequence>
<accession>A0AAD7N999</accession>
<organism evidence="3 4">
    <name type="scientific">Mycena maculata</name>
    <dbReference type="NCBI Taxonomy" id="230809"/>
    <lineage>
        <taxon>Eukaryota</taxon>
        <taxon>Fungi</taxon>
        <taxon>Dikarya</taxon>
        <taxon>Basidiomycota</taxon>
        <taxon>Agaricomycotina</taxon>
        <taxon>Agaricomycetes</taxon>
        <taxon>Agaricomycetidae</taxon>
        <taxon>Agaricales</taxon>
        <taxon>Marasmiineae</taxon>
        <taxon>Mycenaceae</taxon>
        <taxon>Mycena</taxon>
    </lineage>
</organism>
<feature type="region of interest" description="Disordered" evidence="1">
    <location>
        <begin position="1"/>
        <end position="36"/>
    </location>
</feature>
<proteinExistence type="predicted"/>
<evidence type="ECO:0000259" key="2">
    <source>
        <dbReference type="Pfam" id="PF20415"/>
    </source>
</evidence>
<dbReference type="Pfam" id="PF20415">
    <property type="entry name" value="DUF6699"/>
    <property type="match status" value="1"/>
</dbReference>
<keyword evidence="4" id="KW-1185">Reference proteome</keyword>
<gene>
    <name evidence="3" type="ORF">DFH07DRAFT_746039</name>
</gene>
<comment type="caution">
    <text evidence="3">The sequence shown here is derived from an EMBL/GenBank/DDBJ whole genome shotgun (WGS) entry which is preliminary data.</text>
</comment>
<dbReference type="AlphaFoldDB" id="A0AAD7N999"/>
<feature type="domain" description="DUF6699" evidence="2">
    <location>
        <begin position="71"/>
        <end position="205"/>
    </location>
</feature>
<evidence type="ECO:0000313" key="4">
    <source>
        <dbReference type="Proteomes" id="UP001215280"/>
    </source>
</evidence>
<dbReference type="Proteomes" id="UP001215280">
    <property type="component" value="Unassembled WGS sequence"/>
</dbReference>
<protein>
    <recommendedName>
        <fullName evidence="2">DUF6699 domain-containing protein</fullName>
    </recommendedName>
</protein>
<evidence type="ECO:0000256" key="1">
    <source>
        <dbReference type="SAM" id="MobiDB-lite"/>
    </source>
</evidence>
<feature type="compositionally biased region" description="Low complexity" evidence="1">
    <location>
        <begin position="23"/>
        <end position="36"/>
    </location>
</feature>
<dbReference type="EMBL" id="JARJLG010000081">
    <property type="protein sequence ID" value="KAJ7750681.1"/>
    <property type="molecule type" value="Genomic_DNA"/>
</dbReference>
<evidence type="ECO:0000313" key="3">
    <source>
        <dbReference type="EMBL" id="KAJ7750681.1"/>
    </source>
</evidence>
<reference evidence="3" key="1">
    <citation type="submission" date="2023-03" db="EMBL/GenBank/DDBJ databases">
        <title>Massive genome expansion in bonnet fungi (Mycena s.s.) driven by repeated elements and novel gene families across ecological guilds.</title>
        <authorList>
            <consortium name="Lawrence Berkeley National Laboratory"/>
            <person name="Harder C.B."/>
            <person name="Miyauchi S."/>
            <person name="Viragh M."/>
            <person name="Kuo A."/>
            <person name="Thoen E."/>
            <person name="Andreopoulos B."/>
            <person name="Lu D."/>
            <person name="Skrede I."/>
            <person name="Drula E."/>
            <person name="Henrissat B."/>
            <person name="Morin E."/>
            <person name="Kohler A."/>
            <person name="Barry K."/>
            <person name="LaButti K."/>
            <person name="Morin E."/>
            <person name="Salamov A."/>
            <person name="Lipzen A."/>
            <person name="Mereny Z."/>
            <person name="Hegedus B."/>
            <person name="Baldrian P."/>
            <person name="Stursova M."/>
            <person name="Weitz H."/>
            <person name="Taylor A."/>
            <person name="Grigoriev I.V."/>
            <person name="Nagy L.G."/>
            <person name="Martin F."/>
            <person name="Kauserud H."/>
        </authorList>
    </citation>
    <scope>NUCLEOTIDE SEQUENCE</scope>
    <source>
        <strain evidence="3">CBHHK188m</strain>
    </source>
</reference>
<dbReference type="InterPro" id="IPR046522">
    <property type="entry name" value="DUF6699"/>
</dbReference>